<dbReference type="InterPro" id="IPR004101">
    <property type="entry name" value="Mur_ligase_C"/>
</dbReference>
<dbReference type="Proteomes" id="UP000178448">
    <property type="component" value="Unassembled WGS sequence"/>
</dbReference>
<accession>A0A1F5YVM5</accession>
<dbReference type="GO" id="GO:0051301">
    <property type="term" value="P:cell division"/>
    <property type="evidence" value="ECO:0007669"/>
    <property type="project" value="UniProtKB-KW"/>
</dbReference>
<dbReference type="GO" id="GO:0009252">
    <property type="term" value="P:peptidoglycan biosynthetic process"/>
    <property type="evidence" value="ECO:0007669"/>
    <property type="project" value="UniProtKB-UniPathway"/>
</dbReference>
<evidence type="ECO:0000313" key="5">
    <source>
        <dbReference type="EMBL" id="OGG04175.1"/>
    </source>
</evidence>
<dbReference type="Gene3D" id="3.40.1190.10">
    <property type="entry name" value="Mur-like, catalytic domain"/>
    <property type="match status" value="1"/>
</dbReference>
<dbReference type="GO" id="GO:0008360">
    <property type="term" value="P:regulation of cell shape"/>
    <property type="evidence" value="ECO:0007669"/>
    <property type="project" value="UniProtKB-KW"/>
</dbReference>
<dbReference type="EMBL" id="MFJD01000004">
    <property type="protein sequence ID" value="OGG04175.1"/>
    <property type="molecule type" value="Genomic_DNA"/>
</dbReference>
<dbReference type="AlphaFoldDB" id="A0A1F5YVM5"/>
<dbReference type="Gene3D" id="3.90.190.20">
    <property type="entry name" value="Mur ligase, C-terminal domain"/>
    <property type="match status" value="1"/>
</dbReference>
<protein>
    <recommendedName>
        <fullName evidence="7">UDP-N-acetylmuramyl-tripeptide synthetase</fullName>
    </recommendedName>
</protein>
<keyword evidence="2" id="KW-0131">Cell cycle</keyword>
<evidence type="ECO:0000259" key="3">
    <source>
        <dbReference type="Pfam" id="PF02875"/>
    </source>
</evidence>
<keyword evidence="2" id="KW-0132">Cell division</keyword>
<feature type="domain" description="Mur ligase central" evidence="4">
    <location>
        <begin position="36"/>
        <end position="219"/>
    </location>
</feature>
<dbReference type="PANTHER" id="PTHR23135:SF4">
    <property type="entry name" value="UDP-N-ACETYLMURAMOYL-L-ALANYL-D-GLUTAMATE--2,6-DIAMINOPIMELATE LIGASE MURE HOMOLOG, CHLOROPLASTIC"/>
    <property type="match status" value="1"/>
</dbReference>
<dbReference type="PANTHER" id="PTHR23135">
    <property type="entry name" value="MUR LIGASE FAMILY MEMBER"/>
    <property type="match status" value="1"/>
</dbReference>
<dbReference type="InterPro" id="IPR036565">
    <property type="entry name" value="Mur-like_cat_sf"/>
</dbReference>
<gene>
    <name evidence="5" type="ORF">A2Z33_03390</name>
</gene>
<evidence type="ECO:0000256" key="2">
    <source>
        <dbReference type="RuleBase" id="RU004135"/>
    </source>
</evidence>
<dbReference type="InterPro" id="IPR005761">
    <property type="entry name" value="UDP-N-AcMur-Glu-dNH2Pim_ligase"/>
</dbReference>
<dbReference type="STRING" id="1798374.A2Z33_03390"/>
<comment type="subcellular location">
    <subcellularLocation>
        <location evidence="2">Cytoplasm</location>
    </subcellularLocation>
</comment>
<evidence type="ECO:0000259" key="4">
    <source>
        <dbReference type="Pfam" id="PF08245"/>
    </source>
</evidence>
<evidence type="ECO:0000313" key="6">
    <source>
        <dbReference type="Proteomes" id="UP000178448"/>
    </source>
</evidence>
<dbReference type="NCBIfam" id="TIGR01085">
    <property type="entry name" value="murE"/>
    <property type="match status" value="1"/>
</dbReference>
<keyword evidence="2" id="KW-0573">Peptidoglycan synthesis</keyword>
<reference evidence="5 6" key="1">
    <citation type="journal article" date="2016" name="Nat. Commun.">
        <title>Thousands of microbial genomes shed light on interconnected biogeochemical processes in an aquifer system.</title>
        <authorList>
            <person name="Anantharaman K."/>
            <person name="Brown C.T."/>
            <person name="Hug L.A."/>
            <person name="Sharon I."/>
            <person name="Castelle C.J."/>
            <person name="Probst A.J."/>
            <person name="Thomas B.C."/>
            <person name="Singh A."/>
            <person name="Wilkins M.J."/>
            <person name="Karaoz U."/>
            <person name="Brodie E.L."/>
            <person name="Williams K.H."/>
            <person name="Hubbard S.S."/>
            <person name="Banfield J.F."/>
        </authorList>
    </citation>
    <scope>NUCLEOTIDE SEQUENCE [LARGE SCALE GENOMIC DNA]</scope>
</reference>
<dbReference type="GO" id="GO:0005524">
    <property type="term" value="F:ATP binding"/>
    <property type="evidence" value="ECO:0007669"/>
    <property type="project" value="InterPro"/>
</dbReference>
<dbReference type="InterPro" id="IPR013221">
    <property type="entry name" value="Mur_ligase_cen"/>
</dbReference>
<keyword evidence="2" id="KW-0961">Cell wall biogenesis/degradation</keyword>
<keyword evidence="2" id="KW-0133">Cell shape</keyword>
<dbReference type="SUPFAM" id="SSF53623">
    <property type="entry name" value="MurD-like peptide ligases, catalytic domain"/>
    <property type="match status" value="1"/>
</dbReference>
<sequence length="415" mass="45614">MKHFVQSVKNLYHLAQAVAANIYFEFPSRKLYVIGVTGTDGKTTTTSMIYHILKTAGKRVAMISTVGAFIGDNVYDVGFHVTNPAPFALQKFIREVTDSGNDYLVLEVTSHGLDQNRVWGVPFAIGVLTNITGEHLDYHGTIGEYARVKLKLLARAGAAIVNADDPESQRVLKKIPRDRIRRYAVDSEPAEYTSKSFPIATSLQGIFNRYNALAAFAACREAGIDAKIIRTALKSFRPPVGRQEIVYDEDFRIMIDFAHTPNAFANLLSGIRGMVEGKLIHVFGSAGLRDRGKRPEMGREAARRDDVIILTAEDPRSESADAIAGEIAAGFGNGWMQTTRDDIRKDTGKQGRKLYAVIPDRRDAISFAIAIARKGDLVLLTGKSHEKSINLGSGEEPWDEFAAVRDGLKGRKTAG</sequence>
<proteinExistence type="inferred from homology"/>
<dbReference type="UniPathway" id="UPA00219"/>
<dbReference type="GO" id="GO:0005737">
    <property type="term" value="C:cytoplasm"/>
    <property type="evidence" value="ECO:0007669"/>
    <property type="project" value="UniProtKB-SubCell"/>
</dbReference>
<dbReference type="GO" id="GO:0071555">
    <property type="term" value="P:cell wall organization"/>
    <property type="evidence" value="ECO:0007669"/>
    <property type="project" value="UniProtKB-KW"/>
</dbReference>
<feature type="domain" description="Mur ligase C-terminal" evidence="3">
    <location>
        <begin position="241"/>
        <end position="383"/>
    </location>
</feature>
<comment type="pathway">
    <text evidence="2">Cell wall biogenesis; peptidoglycan biosynthesis.</text>
</comment>
<name>A0A1F5YVM5_9BACT</name>
<evidence type="ECO:0008006" key="7">
    <source>
        <dbReference type="Google" id="ProtNLM"/>
    </source>
</evidence>
<evidence type="ECO:0000256" key="1">
    <source>
        <dbReference type="ARBA" id="ARBA00005898"/>
    </source>
</evidence>
<comment type="similarity">
    <text evidence="1">Belongs to the MurCDEF family. MurE subfamily.</text>
</comment>
<dbReference type="SUPFAM" id="SSF53244">
    <property type="entry name" value="MurD-like peptide ligases, peptide-binding domain"/>
    <property type="match status" value="1"/>
</dbReference>
<organism evidence="5 6">
    <name type="scientific">Candidatus Gottesmanbacteria bacterium RBG_16_52_11</name>
    <dbReference type="NCBI Taxonomy" id="1798374"/>
    <lineage>
        <taxon>Bacteria</taxon>
        <taxon>Candidatus Gottesmaniibacteriota</taxon>
    </lineage>
</organism>
<dbReference type="Pfam" id="PF02875">
    <property type="entry name" value="Mur_ligase_C"/>
    <property type="match status" value="1"/>
</dbReference>
<dbReference type="Pfam" id="PF08245">
    <property type="entry name" value="Mur_ligase_M"/>
    <property type="match status" value="1"/>
</dbReference>
<dbReference type="GO" id="GO:0016881">
    <property type="term" value="F:acid-amino acid ligase activity"/>
    <property type="evidence" value="ECO:0007669"/>
    <property type="project" value="InterPro"/>
</dbReference>
<comment type="caution">
    <text evidence="5">The sequence shown here is derived from an EMBL/GenBank/DDBJ whole genome shotgun (WGS) entry which is preliminary data.</text>
</comment>
<dbReference type="InterPro" id="IPR036615">
    <property type="entry name" value="Mur_ligase_C_dom_sf"/>
</dbReference>